<dbReference type="EMBL" id="LR215729">
    <property type="protein sequence ID" value="VEV99250.1"/>
    <property type="molecule type" value="Genomic_DNA"/>
</dbReference>
<name>A0A653EAS3_9PSED</name>
<organism evidence="1">
    <name type="scientific">Pseudomonas marincola</name>
    <dbReference type="NCBI Taxonomy" id="437900"/>
    <lineage>
        <taxon>Bacteria</taxon>
        <taxon>Pseudomonadati</taxon>
        <taxon>Pseudomonadota</taxon>
        <taxon>Gammaproteobacteria</taxon>
        <taxon>Pseudomonadales</taxon>
        <taxon>Pseudomonadaceae</taxon>
        <taxon>Pseudomonas</taxon>
    </lineage>
</organism>
<gene>
    <name evidence="1" type="ORF">PMYSY11_4207</name>
</gene>
<protein>
    <submittedName>
        <fullName evidence="1">Uncharacterized protein</fullName>
    </submittedName>
</protein>
<evidence type="ECO:0000313" key="1">
    <source>
        <dbReference type="EMBL" id="VEV99250.1"/>
    </source>
</evidence>
<dbReference type="RefSeq" id="WP_150549388.1">
    <property type="nucleotide sequence ID" value="NZ_LR215729.2"/>
</dbReference>
<reference evidence="1" key="1">
    <citation type="submission" date="2019-02" db="EMBL/GenBank/DDBJ databases">
        <authorList>
            <consortium name="Genoscope - CEA"/>
            <person name="William W."/>
        </authorList>
    </citation>
    <scope>NUCLEOTIDE SEQUENCE [LARGE SCALE GENOMIC DNA]</scope>
    <source>
        <strain evidence="1">YSy11</strain>
    </source>
</reference>
<dbReference type="AlphaFoldDB" id="A0A653EAS3"/>
<accession>A0A653EAS3</accession>
<sequence>MSTDVLEAVGDQPAERVALPQMEWVTPEERLLLRFYRQLGQAEQGFMQRAIEALVLQQRQG</sequence>
<proteinExistence type="predicted"/>